<name>A0A1I3T1D4_9GAMM</name>
<gene>
    <name evidence="2" type="ORF">SAMN05518863_102184</name>
</gene>
<proteinExistence type="predicted"/>
<dbReference type="EMBL" id="FOSD01000002">
    <property type="protein sequence ID" value="SFJ64480.1"/>
    <property type="molecule type" value="Genomic_DNA"/>
</dbReference>
<feature type="transmembrane region" description="Helical" evidence="1">
    <location>
        <begin position="408"/>
        <end position="427"/>
    </location>
</feature>
<accession>A0A1I3T1D4</accession>
<dbReference type="Proteomes" id="UP000198841">
    <property type="component" value="Unassembled WGS sequence"/>
</dbReference>
<keyword evidence="1" id="KW-0812">Transmembrane</keyword>
<reference evidence="2 3" key="1">
    <citation type="submission" date="2016-10" db="EMBL/GenBank/DDBJ databases">
        <authorList>
            <person name="Varghese N."/>
            <person name="Submissions S."/>
        </authorList>
    </citation>
    <scope>NUCLEOTIDE SEQUENCE [LARGE SCALE GENOMIC DNA]</scope>
    <source>
        <strain evidence="2 3">YR512</strain>
    </source>
</reference>
<feature type="transmembrane region" description="Helical" evidence="1">
    <location>
        <begin position="20"/>
        <end position="39"/>
    </location>
</feature>
<feature type="transmembrane region" description="Helical" evidence="1">
    <location>
        <begin position="51"/>
        <end position="74"/>
    </location>
</feature>
<keyword evidence="3" id="KW-1185">Reference proteome</keyword>
<evidence type="ECO:0000256" key="1">
    <source>
        <dbReference type="SAM" id="Phobius"/>
    </source>
</evidence>
<comment type="caution">
    <text evidence="2">The sequence shown here is derived from an EMBL/GenBank/DDBJ whole genome shotgun (WGS) entry which is preliminary data.</text>
</comment>
<evidence type="ECO:0000313" key="3">
    <source>
        <dbReference type="Proteomes" id="UP000198841"/>
    </source>
</evidence>
<organism evidence="2 3">
    <name type="scientific">Candidatus Pantoea symbiotica</name>
    <dbReference type="NCBI Taxonomy" id="1884370"/>
    <lineage>
        <taxon>Bacteria</taxon>
        <taxon>Pseudomonadati</taxon>
        <taxon>Pseudomonadota</taxon>
        <taxon>Gammaproteobacteria</taxon>
        <taxon>Enterobacterales</taxon>
        <taxon>Erwiniaceae</taxon>
        <taxon>Pantoea</taxon>
    </lineage>
</organism>
<keyword evidence="1" id="KW-0472">Membrane</keyword>
<evidence type="ECO:0008006" key="4">
    <source>
        <dbReference type="Google" id="ProtNLM"/>
    </source>
</evidence>
<evidence type="ECO:0000313" key="2">
    <source>
        <dbReference type="EMBL" id="SFJ64480.1"/>
    </source>
</evidence>
<sequence>MGWSVPEVPERTPASACSPWICFFIIFFCVLISVAWLLFSGSVEDRSSLSSGAWLPLAATMLVSSMAILTLYLLGWEVQALKAFYWNSWRQNLHAAWQQHAHQHLCVVNQRNLMVNSDFVPQLTGLVAKNDAIDKSTTLLAGEALIPGISRFEQLSQALLKQIAPSLANWYPSGALTVVIQTSAASLKQEKQRVASLWKQLALPWTPTFHVLPAEFAFEFWNNQLLASHNPVLILAIHYRQVNETLAEFASALLLAPPLLLSAAQQREAVKVFRAMPLQTSELSAELKELKEMNQQPSASVGMVWFSGLTAPQRQQLTSAVFELPLSLRSSAPMAGLIDFDEGCDRYGHLAGWLMSVAAIEAVNYDMGSQWLVWADDKQAWTMVAGRQMPLMNTSPERAQAAPFPAGGMMLAVLLNTLLIWSLGFAFPVWLFSWWGTITLLAVLGVTLPGLAFALRKVVASALLPGFFRAAGEHERNKK</sequence>
<feature type="transmembrane region" description="Helical" evidence="1">
    <location>
        <begin position="433"/>
        <end position="455"/>
    </location>
</feature>
<protein>
    <recommendedName>
        <fullName evidence="4">IcmF-related N-terminal domain-containing protein</fullName>
    </recommendedName>
</protein>
<keyword evidence="1" id="KW-1133">Transmembrane helix</keyword>
<dbReference type="RefSeq" id="WP_139221400.1">
    <property type="nucleotide sequence ID" value="NZ_FOSD01000002.1"/>
</dbReference>